<dbReference type="InterPro" id="IPR052555">
    <property type="entry name" value="dCTP_Pyrophosphatase"/>
</dbReference>
<dbReference type="SUPFAM" id="SSF101386">
    <property type="entry name" value="all-alpha NTP pyrophosphatases"/>
    <property type="match status" value="1"/>
</dbReference>
<dbReference type="CDD" id="cd11537">
    <property type="entry name" value="NTP-PPase_RS21-C6_like"/>
    <property type="match status" value="1"/>
</dbReference>
<reference evidence="1" key="1">
    <citation type="submission" date="2020-01" db="EMBL/GenBank/DDBJ databases">
        <authorList>
            <person name="Meier V. D."/>
            <person name="Meier V D."/>
        </authorList>
    </citation>
    <scope>NUCLEOTIDE SEQUENCE</scope>
    <source>
        <strain evidence="1">HLG_WM_MAG_09</strain>
    </source>
</reference>
<dbReference type="PANTHER" id="PTHR46523:SF1">
    <property type="entry name" value="DCTP PYROPHOSPHATASE 1"/>
    <property type="match status" value="1"/>
</dbReference>
<protein>
    <submittedName>
        <fullName evidence="1">RS21-C6-like protein (RS21-C6 protein)</fullName>
    </submittedName>
</protein>
<dbReference type="GO" id="GO:0006253">
    <property type="term" value="P:dCTP catabolic process"/>
    <property type="evidence" value="ECO:0007669"/>
    <property type="project" value="TreeGrafter"/>
</dbReference>
<dbReference type="GO" id="GO:0042262">
    <property type="term" value="P:DNA protection"/>
    <property type="evidence" value="ECO:0007669"/>
    <property type="project" value="TreeGrafter"/>
</dbReference>
<organism evidence="1">
    <name type="scientific">uncultured Thiotrichaceae bacterium</name>
    <dbReference type="NCBI Taxonomy" id="298394"/>
    <lineage>
        <taxon>Bacteria</taxon>
        <taxon>Pseudomonadati</taxon>
        <taxon>Pseudomonadota</taxon>
        <taxon>Gammaproteobacteria</taxon>
        <taxon>Thiotrichales</taxon>
        <taxon>Thiotrichaceae</taxon>
        <taxon>environmental samples</taxon>
    </lineage>
</organism>
<dbReference type="GO" id="GO:0047840">
    <property type="term" value="F:dCTP diphosphatase activity"/>
    <property type="evidence" value="ECO:0007669"/>
    <property type="project" value="TreeGrafter"/>
</dbReference>
<accession>A0A6S6TMS0</accession>
<dbReference type="PANTHER" id="PTHR46523">
    <property type="entry name" value="DCTP PYROPHOSPHATASE 1"/>
    <property type="match status" value="1"/>
</dbReference>
<proteinExistence type="predicted"/>
<evidence type="ECO:0000313" key="1">
    <source>
        <dbReference type="EMBL" id="CAA6816199.1"/>
    </source>
</evidence>
<dbReference type="GO" id="GO:0005829">
    <property type="term" value="C:cytosol"/>
    <property type="evidence" value="ECO:0007669"/>
    <property type="project" value="TreeGrafter"/>
</dbReference>
<dbReference type="PIRSF" id="PIRSF029826">
    <property type="entry name" value="UCP029826_pph"/>
    <property type="match status" value="1"/>
</dbReference>
<gene>
    <name evidence="1" type="ORF">HELGO_WM14128</name>
</gene>
<dbReference type="AlphaFoldDB" id="A0A6S6TMS0"/>
<name>A0A6S6TMS0_9GAMM</name>
<dbReference type="InterPro" id="IPR025984">
    <property type="entry name" value="DCTPP"/>
</dbReference>
<dbReference type="EMBL" id="CACVAT010000257">
    <property type="protein sequence ID" value="CAA6816199.1"/>
    <property type="molecule type" value="Genomic_DNA"/>
</dbReference>
<dbReference type="Pfam" id="PF12643">
    <property type="entry name" value="MazG-like"/>
    <property type="match status" value="1"/>
</dbReference>
<dbReference type="Gene3D" id="1.10.287.1080">
    <property type="entry name" value="MazG-like"/>
    <property type="match status" value="1"/>
</dbReference>
<sequence length="121" mass="13925">MSQNSPSASDLTRQLIEFRDARDWKQFHSLKDLILSLNLEASELLELTQWKSADDFEAEAHEEFMQQRLREECADVFCYLLLVAERAGIDIQAAAAEKIKANDQKYPVEKSRGTATKYNKL</sequence>